<organism evidence="1 2">
    <name type="scientific">Plasmopara halstedii</name>
    <name type="common">Downy mildew of sunflower</name>
    <dbReference type="NCBI Taxonomy" id="4781"/>
    <lineage>
        <taxon>Eukaryota</taxon>
        <taxon>Sar</taxon>
        <taxon>Stramenopiles</taxon>
        <taxon>Oomycota</taxon>
        <taxon>Peronosporomycetes</taxon>
        <taxon>Peronosporales</taxon>
        <taxon>Peronosporaceae</taxon>
        <taxon>Plasmopara</taxon>
    </lineage>
</organism>
<keyword evidence="2" id="KW-1185">Reference proteome</keyword>
<dbReference type="EMBL" id="CCYD01000286">
    <property type="protein sequence ID" value="CEG37462.1"/>
    <property type="molecule type" value="Genomic_DNA"/>
</dbReference>
<accession>A0A0P1A9P7</accession>
<dbReference type="RefSeq" id="XP_024573831.1">
    <property type="nucleotide sequence ID" value="XM_024722789.2"/>
</dbReference>
<dbReference type="Proteomes" id="UP000054928">
    <property type="component" value="Unassembled WGS sequence"/>
</dbReference>
<name>A0A0P1A9P7_PLAHL</name>
<sequence>MIHNTIRFHALQASFCTVDRSQQSVSNLSSALSGVKRHFIYILSPSPLISAFPAWHIPFLIGWMAGRGTICSRFFSQRIIKRTSIDQAMVSPSTKNLHRSKVERKSAIVFHRFSNSDRRQHICVCSILWNL</sequence>
<reference evidence="2" key="1">
    <citation type="submission" date="2014-09" db="EMBL/GenBank/DDBJ databases">
        <authorList>
            <person name="Sharma Rahul"/>
            <person name="Thines Marco"/>
        </authorList>
    </citation>
    <scope>NUCLEOTIDE SEQUENCE [LARGE SCALE GENOMIC DNA]</scope>
</reference>
<evidence type="ECO:0000313" key="2">
    <source>
        <dbReference type="Proteomes" id="UP000054928"/>
    </source>
</evidence>
<evidence type="ECO:0000313" key="1">
    <source>
        <dbReference type="EMBL" id="CEG37462.1"/>
    </source>
</evidence>
<dbReference type="GeneID" id="36410111"/>
<proteinExistence type="predicted"/>
<protein>
    <submittedName>
        <fullName evidence="1">Uncharacterized protein</fullName>
    </submittedName>
</protein>
<dbReference type="AlphaFoldDB" id="A0A0P1A9P7"/>